<dbReference type="InterPro" id="IPR000172">
    <property type="entry name" value="GMC_OxRdtase_N"/>
</dbReference>
<keyword evidence="4" id="KW-0560">Oxidoreductase</keyword>
<dbReference type="AlphaFoldDB" id="A0A4S2N3W5"/>
<name>A0A4S2N3W5_9PEZI</name>
<dbReference type="STRING" id="341454.A0A4S2N3W5"/>
<feature type="region of interest" description="Disordered" evidence="5">
    <location>
        <begin position="1"/>
        <end position="21"/>
    </location>
</feature>
<dbReference type="Gene3D" id="3.50.50.60">
    <property type="entry name" value="FAD/NAD(P)-binding domain"/>
    <property type="match status" value="3"/>
</dbReference>
<proteinExistence type="predicted"/>
<feature type="compositionally biased region" description="Low complexity" evidence="5">
    <location>
        <begin position="1"/>
        <end position="11"/>
    </location>
</feature>
<feature type="domain" description="Glucose-methanol-choline oxidoreductase N-terminal" evidence="6">
    <location>
        <begin position="115"/>
        <end position="320"/>
    </location>
</feature>
<comment type="cofactor">
    <cofactor evidence="1">
        <name>FAD</name>
        <dbReference type="ChEBI" id="CHEBI:57692"/>
    </cofactor>
</comment>
<dbReference type="GO" id="GO:0016614">
    <property type="term" value="F:oxidoreductase activity, acting on CH-OH group of donors"/>
    <property type="evidence" value="ECO:0007669"/>
    <property type="project" value="InterPro"/>
</dbReference>
<keyword evidence="2" id="KW-0285">Flavoprotein</keyword>
<evidence type="ECO:0000256" key="4">
    <source>
        <dbReference type="ARBA" id="ARBA00023002"/>
    </source>
</evidence>
<evidence type="ECO:0000313" key="8">
    <source>
        <dbReference type="Proteomes" id="UP000298138"/>
    </source>
</evidence>
<dbReference type="InParanoid" id="A0A4S2N3W5"/>
<gene>
    <name evidence="7" type="ORF">EX30DRAFT_87946</name>
</gene>
<evidence type="ECO:0000256" key="3">
    <source>
        <dbReference type="ARBA" id="ARBA00022827"/>
    </source>
</evidence>
<dbReference type="Pfam" id="PF00732">
    <property type="entry name" value="GMC_oxred_N"/>
    <property type="match status" value="1"/>
</dbReference>
<accession>A0A4S2N3W5</accession>
<dbReference type="GO" id="GO:0050660">
    <property type="term" value="F:flavin adenine dinucleotide binding"/>
    <property type="evidence" value="ECO:0007669"/>
    <property type="project" value="InterPro"/>
</dbReference>
<organism evidence="7 8">
    <name type="scientific">Ascodesmis nigricans</name>
    <dbReference type="NCBI Taxonomy" id="341454"/>
    <lineage>
        <taxon>Eukaryota</taxon>
        <taxon>Fungi</taxon>
        <taxon>Dikarya</taxon>
        <taxon>Ascomycota</taxon>
        <taxon>Pezizomycotina</taxon>
        <taxon>Pezizomycetes</taxon>
        <taxon>Pezizales</taxon>
        <taxon>Ascodesmidaceae</taxon>
        <taxon>Ascodesmis</taxon>
    </lineage>
</organism>
<dbReference type="Proteomes" id="UP000298138">
    <property type="component" value="Unassembled WGS sequence"/>
</dbReference>
<dbReference type="OrthoDB" id="9974421at2759"/>
<evidence type="ECO:0000313" key="7">
    <source>
        <dbReference type="EMBL" id="TGZ83644.1"/>
    </source>
</evidence>
<keyword evidence="3" id="KW-0274">FAD</keyword>
<dbReference type="InterPro" id="IPR036188">
    <property type="entry name" value="FAD/NAD-bd_sf"/>
</dbReference>
<protein>
    <submittedName>
        <fullName evidence="7">FAD/NAD(P)-binding domain-containing protein</fullName>
    </submittedName>
</protein>
<keyword evidence="8" id="KW-1185">Reference proteome</keyword>
<dbReference type="PANTHER" id="PTHR47470:SF1">
    <property type="entry name" value="FAD-DEPENDENT OXIDOREDUCTASE 2 FAD BINDING DOMAIN-CONTAINING PROTEIN"/>
    <property type="match status" value="1"/>
</dbReference>
<dbReference type="PANTHER" id="PTHR47470">
    <property type="entry name" value="CHOLESTEROL OXIDASE"/>
    <property type="match status" value="1"/>
</dbReference>
<evidence type="ECO:0000256" key="1">
    <source>
        <dbReference type="ARBA" id="ARBA00001974"/>
    </source>
</evidence>
<evidence type="ECO:0000259" key="6">
    <source>
        <dbReference type="Pfam" id="PF00732"/>
    </source>
</evidence>
<reference evidence="7 8" key="1">
    <citation type="submission" date="2019-04" db="EMBL/GenBank/DDBJ databases">
        <title>Comparative genomics and transcriptomics to analyze fruiting body development in filamentous ascomycetes.</title>
        <authorList>
            <consortium name="DOE Joint Genome Institute"/>
            <person name="Lutkenhaus R."/>
            <person name="Traeger S."/>
            <person name="Breuer J."/>
            <person name="Kuo A."/>
            <person name="Lipzen A."/>
            <person name="Pangilinan J."/>
            <person name="Dilworth D."/>
            <person name="Sandor L."/>
            <person name="Poggeler S."/>
            <person name="Barry K."/>
            <person name="Grigoriev I.V."/>
            <person name="Nowrousian M."/>
        </authorList>
    </citation>
    <scope>NUCLEOTIDE SEQUENCE [LARGE SCALE GENOMIC DNA]</scope>
    <source>
        <strain evidence="7 8">CBS 389.68</strain>
    </source>
</reference>
<evidence type="ECO:0000256" key="2">
    <source>
        <dbReference type="ARBA" id="ARBA00022630"/>
    </source>
</evidence>
<sequence length="623" mass="67706">MSSVSSASPSESSHRFPRLSRPAPLMRSSYHTVVIGSGYGGGVAASRIARAGKPVCILELGKEKWPGEYPNTILEAAPELHTSGNIGTASGKIFDGEFNDKTGLYHIIFGVGQNVFVANGLGGTSLLNANVFLEADERTRKLKQWPEEVRGMKKNEWERWYGRAKAVLEPEPMPESIQVKKAALMERQGKALGLGEQFFRVPQTTAWEDRVNSTGIQLKASTLAGQDCTGVNDGSKNSVLMNFLPDAWNWGAEIFCECEVRYIKPHPSGRGYLVFYTWHSSSDRFGLKRLLGTEIKSVHAEELCFLAAGSLGTTEILLRSREHGLPISEKVGSGMSGNGDILAFGYKTDYDANAIGRETRHPSSDPVGPTITSAIDMRHTAKDVLDGFILEEGAIPEALAPFLEAMLLVTPGKLIDPEEELPLIERLRLFLKRTHTRIVGPEKIGPYVPGSNIHRTQIYLVMSHDSNAATLTLHGGKPYLRFEGVSREKHVTEVHKFLAKATHAVGGDLIFSPFYAWGQEQITVHPIGGANYSSDGTGRQGGTNHLGEVFKGSGKEVHNGLVCVDGSVIPCALGVNPFATITALAERSVALVAKKHGLKIDLETKNGLLDPLRGKPRVVFPPS</sequence>
<dbReference type="EMBL" id="ML220113">
    <property type="protein sequence ID" value="TGZ83644.1"/>
    <property type="molecule type" value="Genomic_DNA"/>
</dbReference>
<dbReference type="SUPFAM" id="SSF51905">
    <property type="entry name" value="FAD/NAD(P)-binding domain"/>
    <property type="match status" value="1"/>
</dbReference>
<evidence type="ECO:0000256" key="5">
    <source>
        <dbReference type="SAM" id="MobiDB-lite"/>
    </source>
</evidence>
<dbReference type="InterPro" id="IPR052542">
    <property type="entry name" value="Cholesterol_Oxidase"/>
</dbReference>